<proteinExistence type="predicted"/>
<sequence length="744" mass="83660">MATLDTPSNSADQVHRPNPRSLTNLTDILSCLSAFQSEEAELSSSLTQLLKDKEPIISSLARLESLIPQLDELQVDAALLSDRVSNTAKTAERVGSRVRSLDEEMGRVREAGDRVGQVMELKASLLALQTSIESQDWESAARHCARAMALPLDVIAGPFAEIAVPTSESHLPPPQTLQAARETLLSVFREKFQEASRARDSNATSRFFKLFPAIGWEDEGLEAYASFVVELVRVRSPASAKSSSPLYYITALTSLFESIAMIVDQHQPVVEKYYGPGKMQNVVRRLLEESDRVTKSLINGWEEDRSMQRKLTEVSNNPPMPLYSSLRRPAEDNAVDPREIDKVLSELAGMLGRWNLFKKFLSESLKGNVGSTNEDGAEAAAIVNEKHSPPVQFDPINSTESNKLFEHLTTIYYIPMEIWYTRTIIDKAHRLSTPDLSQSPVITTAPDDVFYILKSVTARLMTTGSLGAVEKTLQQIREVIDRDYIGVIKRKLDDVYKSQGPAPSGARPDRAERENRNSFIILLNDFDVSTSHLERLIHDLVESSLIPQHFTEESQALVKEQVTGLSSLTNRLKSSLRSGIEQLFNQLLRPKLRNFIPEIFKDISYVLDEDGYSTADYHDLARKRFIKTWESLVDGYKAMIPTNYRLFIGLVLDVLLKPWEKTVMSLKYTELGAVRFDRDLRAIIAYLSSQTTFGDIREKFLRLQQISTLLNLDADEDVDEFYNGSGISWKIGPHEARAIASLKI</sequence>
<gene>
    <name evidence="1" type="ORF">JR316_0003269</name>
</gene>
<evidence type="ECO:0000313" key="2">
    <source>
        <dbReference type="Proteomes" id="UP000664032"/>
    </source>
</evidence>
<reference evidence="1" key="1">
    <citation type="submission" date="2021-10" db="EMBL/GenBank/DDBJ databases">
        <title>Psilocybe cubensis genome.</title>
        <authorList>
            <person name="Mckernan K.J."/>
            <person name="Crawford S."/>
            <person name="Trippe A."/>
            <person name="Kane L.T."/>
            <person name="Mclaughlin S."/>
        </authorList>
    </citation>
    <scope>NUCLEOTIDE SEQUENCE</scope>
    <source>
        <strain evidence="1">MGC-MH-2018</strain>
    </source>
</reference>
<protein>
    <submittedName>
        <fullName evidence="1">Conserved oligomeric Golgi complex subunit 4</fullName>
    </submittedName>
</protein>
<keyword evidence="2" id="KW-1185">Reference proteome</keyword>
<dbReference type="EMBL" id="JAFIQS020000003">
    <property type="protein sequence ID" value="KAH9483792.1"/>
    <property type="molecule type" value="Genomic_DNA"/>
</dbReference>
<evidence type="ECO:0000313" key="1">
    <source>
        <dbReference type="EMBL" id="KAH9483792.1"/>
    </source>
</evidence>
<organism evidence="1 2">
    <name type="scientific">Psilocybe cubensis</name>
    <name type="common">Psychedelic mushroom</name>
    <name type="synonym">Stropharia cubensis</name>
    <dbReference type="NCBI Taxonomy" id="181762"/>
    <lineage>
        <taxon>Eukaryota</taxon>
        <taxon>Fungi</taxon>
        <taxon>Dikarya</taxon>
        <taxon>Basidiomycota</taxon>
        <taxon>Agaricomycotina</taxon>
        <taxon>Agaricomycetes</taxon>
        <taxon>Agaricomycetidae</taxon>
        <taxon>Agaricales</taxon>
        <taxon>Agaricineae</taxon>
        <taxon>Strophariaceae</taxon>
        <taxon>Psilocybe</taxon>
    </lineage>
</organism>
<name>A0ACB8H827_PSICU</name>
<dbReference type="Proteomes" id="UP000664032">
    <property type="component" value="Unassembled WGS sequence"/>
</dbReference>
<comment type="caution">
    <text evidence="1">The sequence shown here is derived from an EMBL/GenBank/DDBJ whole genome shotgun (WGS) entry which is preliminary data.</text>
</comment>
<accession>A0ACB8H827</accession>